<dbReference type="Pfam" id="PF19956">
    <property type="entry name" value="EAD2"/>
    <property type="match status" value="1"/>
</dbReference>
<accession>A0A931DK37</accession>
<dbReference type="RefSeq" id="WP_197014808.1">
    <property type="nucleotide sequence ID" value="NZ_BAABES010000009.1"/>
</dbReference>
<dbReference type="SUPFAM" id="SSF55073">
    <property type="entry name" value="Nucleotide cyclase"/>
    <property type="match status" value="1"/>
</dbReference>
<comment type="caution">
    <text evidence="3">The sequence shown here is derived from an EMBL/GenBank/DDBJ whole genome shotgun (WGS) entry which is preliminary data.</text>
</comment>
<evidence type="ECO:0000313" key="4">
    <source>
        <dbReference type="Proteomes" id="UP000614047"/>
    </source>
</evidence>
<dbReference type="EMBL" id="JADOUA010000001">
    <property type="protein sequence ID" value="MBG6092654.1"/>
    <property type="molecule type" value="Genomic_DNA"/>
</dbReference>
<sequence>MSGSARDGWHPSGLCSQFLCDVASFGDASRTDDARTYVRKGLYDGLRTSFEAEGIPLAECYHEDRGDGVMVVVPPRIDPALLITSVAQRLRAEVRRHNEFSSPAVRMRLRVAVHTGDVHWDGAGLVGTAVNHAFRILDAGPFKDLLRASGADLALIVSQRVYDDVVRHGRGLLDRRDYRRVEIKVKETHTTAWVTLPGRGLPDGPPEEPAEGETNDLAPAGSGEQAMLPAVTGDALEEFLARMLEEDPGKGPGAWGYEGGALPNDVLFELVDRALDLSQMAGERTRERVVSALPVEIRSVIPRSSDARSDTYEIIRTCLDYPGGLQALLHVLQGFAGESLALARFKQAIAGLLFGP</sequence>
<feature type="region of interest" description="Disordered" evidence="1">
    <location>
        <begin position="195"/>
        <end position="222"/>
    </location>
</feature>
<evidence type="ECO:0000259" key="2">
    <source>
        <dbReference type="Pfam" id="PF19956"/>
    </source>
</evidence>
<dbReference type="Proteomes" id="UP000614047">
    <property type="component" value="Unassembled WGS sequence"/>
</dbReference>
<dbReference type="AlphaFoldDB" id="A0A931DK37"/>
<gene>
    <name evidence="3" type="ORF">IW256_006767</name>
</gene>
<dbReference type="InterPro" id="IPR029787">
    <property type="entry name" value="Nucleotide_cyclase"/>
</dbReference>
<feature type="compositionally biased region" description="Acidic residues" evidence="1">
    <location>
        <begin position="205"/>
        <end position="214"/>
    </location>
</feature>
<protein>
    <recommendedName>
        <fullName evidence="2">Effector-associated domain-containing protein</fullName>
    </recommendedName>
</protein>
<organism evidence="3 4">
    <name type="scientific">Actinomadura viridis</name>
    <dbReference type="NCBI Taxonomy" id="58110"/>
    <lineage>
        <taxon>Bacteria</taxon>
        <taxon>Bacillati</taxon>
        <taxon>Actinomycetota</taxon>
        <taxon>Actinomycetes</taxon>
        <taxon>Streptosporangiales</taxon>
        <taxon>Thermomonosporaceae</taxon>
        <taxon>Actinomadura</taxon>
    </lineage>
</organism>
<reference evidence="3" key="1">
    <citation type="submission" date="2020-11" db="EMBL/GenBank/DDBJ databases">
        <title>Sequencing the genomes of 1000 actinobacteria strains.</title>
        <authorList>
            <person name="Klenk H.-P."/>
        </authorList>
    </citation>
    <scope>NUCLEOTIDE SEQUENCE</scope>
    <source>
        <strain evidence="3">DSM 43175</strain>
    </source>
</reference>
<feature type="domain" description="Effector-associated" evidence="2">
    <location>
        <begin position="275"/>
        <end position="349"/>
    </location>
</feature>
<proteinExistence type="predicted"/>
<keyword evidence="4" id="KW-1185">Reference proteome</keyword>
<dbReference type="InterPro" id="IPR045431">
    <property type="entry name" value="EAD2"/>
</dbReference>
<evidence type="ECO:0000256" key="1">
    <source>
        <dbReference type="SAM" id="MobiDB-lite"/>
    </source>
</evidence>
<evidence type="ECO:0000313" key="3">
    <source>
        <dbReference type="EMBL" id="MBG6092654.1"/>
    </source>
</evidence>
<dbReference type="Gene3D" id="3.30.70.1230">
    <property type="entry name" value="Nucleotide cyclase"/>
    <property type="match status" value="1"/>
</dbReference>
<name>A0A931DK37_9ACTN</name>